<evidence type="ECO:0008006" key="10">
    <source>
        <dbReference type="Google" id="ProtNLM"/>
    </source>
</evidence>
<sequence length="426" mass="47918">MASDTNEISTIYGIKTKFYKAPFYDLSSIYDEQGLVPDPFVIRQDKALHARMKRNAANAYSMDGLMQFEPWIDEVLGRLLFVLDNHALHQTTCDLGKLLKMFAMDGVTRLSFGSDFGYIERGDHHRIFPTTDLFTAYMSIVSWAVKGDKSSEALFQLSERETRKVRDSPPDEDATKTFIARLILNQISNPKSITDREIATHAIGNLTAGADTTGIAAKAVFYYIITNPLVYERLATDIRENLQVPIQFSQANELPFLRAVIQEAMRIHPSVGQVLSRVVPEGGATVGGHRLAPGAEVGMSPWVLHRNPEVFPDPDSFIPSRWIVGEGCQSEDQLREMKRSFFTFGHGTHTCSGKHISIMEVTKLLANIILRYDVEFVNVGEEYRFVNWWFTNQEGLNVTLTRRTEESLIEGPMRASPRKSMVAGAS</sequence>
<keyword evidence="5 7" id="KW-0408">Iron</keyword>
<dbReference type="Pfam" id="PF00067">
    <property type="entry name" value="p450"/>
    <property type="match status" value="1"/>
</dbReference>
<name>A0AAD9S7E1_PHOAM</name>
<dbReference type="InterPro" id="IPR001128">
    <property type="entry name" value="Cyt_P450"/>
</dbReference>
<comment type="cofactor">
    <cofactor evidence="1 7">
        <name>heme</name>
        <dbReference type="ChEBI" id="CHEBI:30413"/>
    </cofactor>
</comment>
<dbReference type="InterPro" id="IPR002403">
    <property type="entry name" value="Cyt_P450_E_grp-IV"/>
</dbReference>
<organism evidence="8 9">
    <name type="scientific">Phomopsis amygdali</name>
    <name type="common">Fusicoccum amygdali</name>
    <dbReference type="NCBI Taxonomy" id="1214568"/>
    <lineage>
        <taxon>Eukaryota</taxon>
        <taxon>Fungi</taxon>
        <taxon>Dikarya</taxon>
        <taxon>Ascomycota</taxon>
        <taxon>Pezizomycotina</taxon>
        <taxon>Sordariomycetes</taxon>
        <taxon>Sordariomycetidae</taxon>
        <taxon>Diaporthales</taxon>
        <taxon>Diaporthaceae</taxon>
        <taxon>Diaporthe</taxon>
    </lineage>
</organism>
<dbReference type="GO" id="GO:0020037">
    <property type="term" value="F:heme binding"/>
    <property type="evidence" value="ECO:0007669"/>
    <property type="project" value="InterPro"/>
</dbReference>
<keyword evidence="9" id="KW-1185">Reference proteome</keyword>
<keyword evidence="6" id="KW-0503">Monooxygenase</keyword>
<reference evidence="8" key="1">
    <citation type="submission" date="2023-06" db="EMBL/GenBank/DDBJ databases">
        <authorList>
            <person name="Noh H."/>
        </authorList>
    </citation>
    <scope>NUCLEOTIDE SEQUENCE</scope>
    <source>
        <strain evidence="8">DUCC20226</strain>
    </source>
</reference>
<evidence type="ECO:0000256" key="7">
    <source>
        <dbReference type="PIRSR" id="PIRSR602403-1"/>
    </source>
</evidence>
<keyword evidence="4 7" id="KW-0479">Metal-binding</keyword>
<evidence type="ECO:0000256" key="5">
    <source>
        <dbReference type="ARBA" id="ARBA00023004"/>
    </source>
</evidence>
<comment type="caution">
    <text evidence="8">The sequence shown here is derived from an EMBL/GenBank/DDBJ whole genome shotgun (WGS) entry which is preliminary data.</text>
</comment>
<dbReference type="GO" id="GO:0005506">
    <property type="term" value="F:iron ion binding"/>
    <property type="evidence" value="ECO:0007669"/>
    <property type="project" value="InterPro"/>
</dbReference>
<protein>
    <recommendedName>
        <fullName evidence="10">Cytochrome P450</fullName>
    </recommendedName>
</protein>
<proteinExistence type="inferred from homology"/>
<dbReference type="EMBL" id="JAUJFL010000008">
    <property type="protein sequence ID" value="KAK2598877.1"/>
    <property type="molecule type" value="Genomic_DNA"/>
</dbReference>
<evidence type="ECO:0000256" key="3">
    <source>
        <dbReference type="ARBA" id="ARBA00022617"/>
    </source>
</evidence>
<dbReference type="AlphaFoldDB" id="A0AAD9S7E1"/>
<dbReference type="InterPro" id="IPR050121">
    <property type="entry name" value="Cytochrome_P450_monoxygenase"/>
</dbReference>
<keyword evidence="6" id="KW-0560">Oxidoreductase</keyword>
<keyword evidence="3 7" id="KW-0349">Heme</keyword>
<evidence type="ECO:0000313" key="8">
    <source>
        <dbReference type="EMBL" id="KAK2598877.1"/>
    </source>
</evidence>
<dbReference type="SUPFAM" id="SSF48264">
    <property type="entry name" value="Cytochrome P450"/>
    <property type="match status" value="1"/>
</dbReference>
<dbReference type="Proteomes" id="UP001265746">
    <property type="component" value="Unassembled WGS sequence"/>
</dbReference>
<dbReference type="GO" id="GO:0016705">
    <property type="term" value="F:oxidoreductase activity, acting on paired donors, with incorporation or reduction of molecular oxygen"/>
    <property type="evidence" value="ECO:0007669"/>
    <property type="project" value="InterPro"/>
</dbReference>
<evidence type="ECO:0000256" key="2">
    <source>
        <dbReference type="ARBA" id="ARBA00010617"/>
    </source>
</evidence>
<comment type="similarity">
    <text evidence="2">Belongs to the cytochrome P450 family.</text>
</comment>
<feature type="binding site" description="axial binding residue" evidence="7">
    <location>
        <position position="351"/>
    </location>
    <ligand>
        <name>heme</name>
        <dbReference type="ChEBI" id="CHEBI:30413"/>
    </ligand>
    <ligandPart>
        <name>Fe</name>
        <dbReference type="ChEBI" id="CHEBI:18248"/>
    </ligandPart>
</feature>
<dbReference type="GO" id="GO:0004497">
    <property type="term" value="F:monooxygenase activity"/>
    <property type="evidence" value="ECO:0007669"/>
    <property type="project" value="UniProtKB-KW"/>
</dbReference>
<dbReference type="PRINTS" id="PR00385">
    <property type="entry name" value="P450"/>
</dbReference>
<evidence type="ECO:0000256" key="4">
    <source>
        <dbReference type="ARBA" id="ARBA00022723"/>
    </source>
</evidence>
<evidence type="ECO:0000256" key="6">
    <source>
        <dbReference type="ARBA" id="ARBA00023033"/>
    </source>
</evidence>
<accession>A0AAD9S7E1</accession>
<gene>
    <name evidence="8" type="ORF">N8I77_012259</name>
</gene>
<dbReference type="PRINTS" id="PR00465">
    <property type="entry name" value="EP450IV"/>
</dbReference>
<dbReference type="InterPro" id="IPR036396">
    <property type="entry name" value="Cyt_P450_sf"/>
</dbReference>
<dbReference type="Gene3D" id="1.10.630.10">
    <property type="entry name" value="Cytochrome P450"/>
    <property type="match status" value="1"/>
</dbReference>
<evidence type="ECO:0000313" key="9">
    <source>
        <dbReference type="Proteomes" id="UP001265746"/>
    </source>
</evidence>
<dbReference type="PANTHER" id="PTHR24305:SF232">
    <property type="entry name" value="P450, PUTATIVE (EUROFUNG)-RELATED"/>
    <property type="match status" value="1"/>
</dbReference>
<evidence type="ECO:0000256" key="1">
    <source>
        <dbReference type="ARBA" id="ARBA00001971"/>
    </source>
</evidence>
<dbReference type="PANTHER" id="PTHR24305">
    <property type="entry name" value="CYTOCHROME P450"/>
    <property type="match status" value="1"/>
</dbReference>